<comment type="caution">
    <text evidence="2">The sequence shown here is derived from an EMBL/GenBank/DDBJ whole genome shotgun (WGS) entry which is preliminary data.</text>
</comment>
<proteinExistence type="predicted"/>
<keyword evidence="3" id="KW-1185">Reference proteome</keyword>
<feature type="transmembrane region" description="Helical" evidence="1">
    <location>
        <begin position="129"/>
        <end position="149"/>
    </location>
</feature>
<evidence type="ECO:0000313" key="3">
    <source>
        <dbReference type="Proteomes" id="UP000824120"/>
    </source>
</evidence>
<dbReference type="Proteomes" id="UP000824120">
    <property type="component" value="Chromosome 9"/>
</dbReference>
<dbReference type="OrthoDB" id="10385937at2759"/>
<keyword evidence="1" id="KW-0812">Transmembrane</keyword>
<feature type="transmembrane region" description="Helical" evidence="1">
    <location>
        <begin position="243"/>
        <end position="263"/>
    </location>
</feature>
<dbReference type="EMBL" id="JACXVP010000009">
    <property type="protein sequence ID" value="KAG5588467.1"/>
    <property type="molecule type" value="Genomic_DNA"/>
</dbReference>
<evidence type="ECO:0000256" key="1">
    <source>
        <dbReference type="SAM" id="Phobius"/>
    </source>
</evidence>
<name>A0A9J5XJI7_SOLCO</name>
<reference evidence="2 3" key="1">
    <citation type="submission" date="2020-09" db="EMBL/GenBank/DDBJ databases">
        <title>De no assembly of potato wild relative species, Solanum commersonii.</title>
        <authorList>
            <person name="Cho K."/>
        </authorList>
    </citation>
    <scope>NUCLEOTIDE SEQUENCE [LARGE SCALE GENOMIC DNA]</scope>
    <source>
        <strain evidence="2">LZ3.2</strain>
        <tissue evidence="2">Leaf</tissue>
    </source>
</reference>
<sequence>MVKRALRMVASAVQVVWLAYTNLRVICGQREKVALVVLTGSLNRSVVRERSDVGGACRRPLFHSGVVGFVEVGGKENGDGVRQRCRQVRERVYEILPAKVATTTVITFFVDFGSEMGRIGSMAAIRIHALWFVSTVAVPVLLTGLISVLRNVNPFPAVMIVPHHTSTFNAIGPIASPIILELLKEENLNIPRVSVFISVSATAVGFFCSLMIVRTRAVSTDLGILHGLCYISVHLGLQEFDYGWPTLVAFGLSTVMVFLRVYLETPPPRRVAGRV</sequence>
<feature type="transmembrane region" description="Helical" evidence="1">
    <location>
        <begin position="193"/>
        <end position="213"/>
    </location>
</feature>
<keyword evidence="1" id="KW-0472">Membrane</keyword>
<keyword evidence="1" id="KW-1133">Transmembrane helix</keyword>
<dbReference type="AlphaFoldDB" id="A0A9J5XJI7"/>
<organism evidence="2 3">
    <name type="scientific">Solanum commersonii</name>
    <name type="common">Commerson's wild potato</name>
    <name type="synonym">Commerson's nightshade</name>
    <dbReference type="NCBI Taxonomy" id="4109"/>
    <lineage>
        <taxon>Eukaryota</taxon>
        <taxon>Viridiplantae</taxon>
        <taxon>Streptophyta</taxon>
        <taxon>Embryophyta</taxon>
        <taxon>Tracheophyta</taxon>
        <taxon>Spermatophyta</taxon>
        <taxon>Magnoliopsida</taxon>
        <taxon>eudicotyledons</taxon>
        <taxon>Gunneridae</taxon>
        <taxon>Pentapetalae</taxon>
        <taxon>asterids</taxon>
        <taxon>lamiids</taxon>
        <taxon>Solanales</taxon>
        <taxon>Solanaceae</taxon>
        <taxon>Solanoideae</taxon>
        <taxon>Solaneae</taxon>
        <taxon>Solanum</taxon>
    </lineage>
</organism>
<protein>
    <submittedName>
        <fullName evidence="2">Uncharacterized protein</fullName>
    </submittedName>
</protein>
<gene>
    <name evidence="2" type="ORF">H5410_048901</name>
</gene>
<accession>A0A9J5XJI7</accession>
<evidence type="ECO:0000313" key="2">
    <source>
        <dbReference type="EMBL" id="KAG5588467.1"/>
    </source>
</evidence>